<reference evidence="1 2" key="1">
    <citation type="submission" date="2014-04" db="EMBL/GenBank/DDBJ databases">
        <authorList>
            <consortium name="DOE Joint Genome Institute"/>
            <person name="Kuo A."/>
            <person name="Tarkka M."/>
            <person name="Buscot F."/>
            <person name="Kohler A."/>
            <person name="Nagy L.G."/>
            <person name="Floudas D."/>
            <person name="Copeland A."/>
            <person name="Barry K.W."/>
            <person name="Cichocki N."/>
            <person name="Veneault-Fourrey C."/>
            <person name="LaButti K."/>
            <person name="Lindquist E.A."/>
            <person name="Lipzen A."/>
            <person name="Lundell T."/>
            <person name="Morin E."/>
            <person name="Murat C."/>
            <person name="Sun H."/>
            <person name="Tunlid A."/>
            <person name="Henrissat B."/>
            <person name="Grigoriev I.V."/>
            <person name="Hibbett D.S."/>
            <person name="Martin F."/>
            <person name="Nordberg H.P."/>
            <person name="Cantor M.N."/>
            <person name="Hua S.X."/>
        </authorList>
    </citation>
    <scope>NUCLEOTIDE SEQUENCE [LARGE SCALE GENOMIC DNA]</scope>
    <source>
        <strain evidence="1 2">F 1598</strain>
    </source>
</reference>
<organism evidence="1 2">
    <name type="scientific">Piloderma croceum (strain F 1598)</name>
    <dbReference type="NCBI Taxonomy" id="765440"/>
    <lineage>
        <taxon>Eukaryota</taxon>
        <taxon>Fungi</taxon>
        <taxon>Dikarya</taxon>
        <taxon>Basidiomycota</taxon>
        <taxon>Agaricomycotina</taxon>
        <taxon>Agaricomycetes</taxon>
        <taxon>Agaricomycetidae</taxon>
        <taxon>Atheliales</taxon>
        <taxon>Atheliaceae</taxon>
        <taxon>Piloderma</taxon>
    </lineage>
</organism>
<dbReference type="EMBL" id="KN833068">
    <property type="protein sequence ID" value="KIM74054.1"/>
    <property type="molecule type" value="Genomic_DNA"/>
</dbReference>
<dbReference type="AlphaFoldDB" id="A0A0C3F1L6"/>
<sequence>MGCLFMPPPPLCANDANENEVPRSLAKDGPCPPMESVGGYEGILFGEAADDTGGNFEVGGRLVVFFGNIDSEFLLRTYNGIVRFEFIRLASETFSTEPVTVDESTMGGLCVFE</sequence>
<dbReference type="InParanoid" id="A0A0C3F1L6"/>
<gene>
    <name evidence="1" type="ORF">PILCRDRAFT_828616</name>
</gene>
<keyword evidence="2" id="KW-1185">Reference proteome</keyword>
<dbReference type="HOGENOM" id="CLU_2134485_0_0_1"/>
<dbReference type="Proteomes" id="UP000054166">
    <property type="component" value="Unassembled WGS sequence"/>
</dbReference>
<protein>
    <submittedName>
        <fullName evidence="1">Uncharacterized protein</fullName>
    </submittedName>
</protein>
<proteinExistence type="predicted"/>
<evidence type="ECO:0000313" key="1">
    <source>
        <dbReference type="EMBL" id="KIM74054.1"/>
    </source>
</evidence>
<name>A0A0C3F1L6_PILCF</name>
<reference evidence="2" key="2">
    <citation type="submission" date="2015-01" db="EMBL/GenBank/DDBJ databases">
        <title>Evolutionary Origins and Diversification of the Mycorrhizal Mutualists.</title>
        <authorList>
            <consortium name="DOE Joint Genome Institute"/>
            <consortium name="Mycorrhizal Genomics Consortium"/>
            <person name="Kohler A."/>
            <person name="Kuo A."/>
            <person name="Nagy L.G."/>
            <person name="Floudas D."/>
            <person name="Copeland A."/>
            <person name="Barry K.W."/>
            <person name="Cichocki N."/>
            <person name="Veneault-Fourrey C."/>
            <person name="LaButti K."/>
            <person name="Lindquist E.A."/>
            <person name="Lipzen A."/>
            <person name="Lundell T."/>
            <person name="Morin E."/>
            <person name="Murat C."/>
            <person name="Riley R."/>
            <person name="Ohm R."/>
            <person name="Sun H."/>
            <person name="Tunlid A."/>
            <person name="Henrissat B."/>
            <person name="Grigoriev I.V."/>
            <person name="Hibbett D.S."/>
            <person name="Martin F."/>
        </authorList>
    </citation>
    <scope>NUCLEOTIDE SEQUENCE [LARGE SCALE GENOMIC DNA]</scope>
    <source>
        <strain evidence="2">F 1598</strain>
    </source>
</reference>
<accession>A0A0C3F1L6</accession>
<evidence type="ECO:0000313" key="2">
    <source>
        <dbReference type="Proteomes" id="UP000054166"/>
    </source>
</evidence>